<dbReference type="Gene3D" id="2.130.10.10">
    <property type="entry name" value="YVTN repeat-like/Quinoprotein amine dehydrogenase"/>
    <property type="match status" value="1"/>
</dbReference>
<name>A0A9W8ARU0_9FUNG</name>
<dbReference type="GO" id="GO:0005680">
    <property type="term" value="C:anaphase-promoting complex"/>
    <property type="evidence" value="ECO:0007669"/>
    <property type="project" value="InterPro"/>
</dbReference>
<keyword evidence="2" id="KW-0132">Cell division</keyword>
<dbReference type="AlphaFoldDB" id="A0A9W8ARU0"/>
<evidence type="ECO:0000259" key="6">
    <source>
        <dbReference type="Pfam" id="PF12894"/>
    </source>
</evidence>
<feature type="domain" description="Anaphase-promoting complex subunit 4 long" evidence="7">
    <location>
        <begin position="353"/>
        <end position="547"/>
    </location>
</feature>
<evidence type="ECO:0000256" key="1">
    <source>
        <dbReference type="ARBA" id="ARBA00016067"/>
    </source>
</evidence>
<dbReference type="InterPro" id="IPR015943">
    <property type="entry name" value="WD40/YVTN_repeat-like_dom_sf"/>
</dbReference>
<comment type="caution">
    <text evidence="8">The sequence shown here is derived from an EMBL/GenBank/DDBJ whole genome shotgun (WGS) entry which is preliminary data.</text>
</comment>
<dbReference type="GO" id="GO:0070979">
    <property type="term" value="P:protein K11-linked ubiquitination"/>
    <property type="evidence" value="ECO:0007669"/>
    <property type="project" value="TreeGrafter"/>
</dbReference>
<keyword evidence="3" id="KW-0498">Mitosis</keyword>
<dbReference type="InterPro" id="IPR011044">
    <property type="entry name" value="Quino_amine_DH_bsu"/>
</dbReference>
<dbReference type="OrthoDB" id="2110451at2759"/>
<dbReference type="Proteomes" id="UP001150925">
    <property type="component" value="Unassembled WGS sequence"/>
</dbReference>
<evidence type="ECO:0000256" key="5">
    <source>
        <dbReference type="ARBA" id="ARBA00023306"/>
    </source>
</evidence>
<evidence type="ECO:0000313" key="8">
    <source>
        <dbReference type="EMBL" id="KAJ1967584.1"/>
    </source>
</evidence>
<evidence type="ECO:0000256" key="2">
    <source>
        <dbReference type="ARBA" id="ARBA00022618"/>
    </source>
</evidence>
<dbReference type="Pfam" id="PF12894">
    <property type="entry name" value="ANAPC4_WD40"/>
    <property type="match status" value="1"/>
</dbReference>
<sequence>MLATSTVEDRHPPPCGHLGFPVNADRLVDDTYNQASAALKFTINRSGPPASTLQSPPEDQGVMRTQVRHASWCPTRDLLALIVLSTSGSEVQLWRLNGLRVWSVALEFCYHGDSAVKPEAPALSSAEVSVNSTIPQASALCWRPDGKVLAVGTSTGHLALVDVENGTELVSTHLDQFPWISNQPPPPDDPRAQEIIRMEWYSSSCSTSESSTSTGMDPARLLDELPRMSAPTDARPGSFNSGQWIDQDNSQVQSVWEGSLAALDHNQGLHLLTLVTANHTLALSAYGRFPLGRFTLLKEFRHGTLPPWSAPLPLPTVTCAPRLSHAVCAWVTPVESNQPSPSPKQDPSTILTMTTIDLGLLHRAPSQVHYIASRSICVQLAELLTGLVSTMDEAYATHLQGLHQKRLEILEQALANQGTEATPQTELILLLATGVASPGLAHFLQSDLQSTGLRRWAKSLENGYMGIRTTLLTRFKPTCERLLVLLTELLGQCQMALDGQGMGLDKSTVELAILQVGWLVGRVEEMLAFIEAEWHRAKLFLEWLSGVLGFITDTDTPEDGQARKRLPLVNPDMMLEYFTNTLFNLQHENVLTRWFYTPRPTDANPPTGNPYQDSTTTYCRRLQTSSPGVAFSTYLSTRDTTCRPLPFVFARPTLPYVDTLRSPGIGQRQILDDDDDDNGPCPGVHDMVGILRNTLTQLFAQPARILAESVKVKHCIRASLPNAEVTPLQSVERSSEADVWILSARAQGQNASNGEESPVSPTTHRFVIGRRQPSITGESGATEPSTCVLELRVSSSDFPVLSCSWLPTTTTLSPRHQHPKVVKWSANDVVAYDDQGLLLLARAQSAQSLVRKQRTLLLHVPLDADLLPFHNVTVDFSHEEPLSADTSDERHDRPTLLEASLLECRASANPASSTLPLSKYRQLKRTMLGFIVANGRTQRETVCIVSRSGRQVCLAEVAEVESSDEENLDEEMDEDR</sequence>
<keyword evidence="5" id="KW-0131">Cell cycle</keyword>
<dbReference type="InterPro" id="IPR024789">
    <property type="entry name" value="APC4"/>
</dbReference>
<gene>
    <name evidence="8" type="ORF">IWQ62_001763</name>
</gene>
<feature type="domain" description="Anaphase-promoting complex subunit 4-like WD40" evidence="6">
    <location>
        <begin position="71"/>
        <end position="176"/>
    </location>
</feature>
<accession>A0A9W8ARU0</accession>
<evidence type="ECO:0000256" key="4">
    <source>
        <dbReference type="ARBA" id="ARBA00022786"/>
    </source>
</evidence>
<reference evidence="8" key="1">
    <citation type="submission" date="2022-07" db="EMBL/GenBank/DDBJ databases">
        <title>Phylogenomic reconstructions and comparative analyses of Kickxellomycotina fungi.</title>
        <authorList>
            <person name="Reynolds N.K."/>
            <person name="Stajich J.E."/>
            <person name="Barry K."/>
            <person name="Grigoriev I.V."/>
            <person name="Crous P."/>
            <person name="Smith M.E."/>
        </authorList>
    </citation>
    <scope>NUCLEOTIDE SEQUENCE</scope>
    <source>
        <strain evidence="8">RSA 1196</strain>
    </source>
</reference>
<dbReference type="EMBL" id="JANBPY010000313">
    <property type="protein sequence ID" value="KAJ1967584.1"/>
    <property type="molecule type" value="Genomic_DNA"/>
</dbReference>
<dbReference type="PANTHER" id="PTHR13260">
    <property type="entry name" value="ANAPHASE PROMOTING COMPLEX SUBUNIT 4 APC4"/>
    <property type="match status" value="1"/>
</dbReference>
<dbReference type="PANTHER" id="PTHR13260:SF0">
    <property type="entry name" value="ANAPHASE-PROMOTING COMPLEX SUBUNIT 4"/>
    <property type="match status" value="1"/>
</dbReference>
<proteinExistence type="predicted"/>
<evidence type="ECO:0000256" key="3">
    <source>
        <dbReference type="ARBA" id="ARBA00022776"/>
    </source>
</evidence>
<organism evidence="8 9">
    <name type="scientific">Dispira parvispora</name>
    <dbReference type="NCBI Taxonomy" id="1520584"/>
    <lineage>
        <taxon>Eukaryota</taxon>
        <taxon>Fungi</taxon>
        <taxon>Fungi incertae sedis</taxon>
        <taxon>Zoopagomycota</taxon>
        <taxon>Kickxellomycotina</taxon>
        <taxon>Dimargaritomycetes</taxon>
        <taxon>Dimargaritales</taxon>
        <taxon>Dimargaritaceae</taxon>
        <taxon>Dispira</taxon>
    </lineage>
</organism>
<dbReference type="GO" id="GO:0051301">
    <property type="term" value="P:cell division"/>
    <property type="evidence" value="ECO:0007669"/>
    <property type="project" value="UniProtKB-KW"/>
</dbReference>
<protein>
    <recommendedName>
        <fullName evidence="1">Anaphase-promoting complex subunit 4</fullName>
    </recommendedName>
</protein>
<evidence type="ECO:0000259" key="7">
    <source>
        <dbReference type="Pfam" id="PF12896"/>
    </source>
</evidence>
<keyword evidence="9" id="KW-1185">Reference proteome</keyword>
<keyword evidence="4" id="KW-0833">Ubl conjugation pathway</keyword>
<dbReference type="GO" id="GO:0034399">
    <property type="term" value="C:nuclear periphery"/>
    <property type="evidence" value="ECO:0007669"/>
    <property type="project" value="TreeGrafter"/>
</dbReference>
<dbReference type="GO" id="GO:0031145">
    <property type="term" value="P:anaphase-promoting complex-dependent catabolic process"/>
    <property type="evidence" value="ECO:0007669"/>
    <property type="project" value="InterPro"/>
</dbReference>
<dbReference type="InterPro" id="IPR024790">
    <property type="entry name" value="APC4_long_dom"/>
</dbReference>
<dbReference type="SUPFAM" id="SSF50969">
    <property type="entry name" value="YVTN repeat-like/Quinoprotein amine dehydrogenase"/>
    <property type="match status" value="1"/>
</dbReference>
<evidence type="ECO:0000313" key="9">
    <source>
        <dbReference type="Proteomes" id="UP001150925"/>
    </source>
</evidence>
<dbReference type="InterPro" id="IPR024977">
    <property type="entry name" value="Apc4-like_WD40_dom"/>
</dbReference>
<dbReference type="Pfam" id="PF12896">
    <property type="entry name" value="ANAPC4"/>
    <property type="match status" value="1"/>
</dbReference>